<protein>
    <submittedName>
        <fullName evidence="2">Uncharacterized protein</fullName>
    </submittedName>
</protein>
<keyword evidence="3" id="KW-1185">Reference proteome</keyword>
<evidence type="ECO:0000313" key="2">
    <source>
        <dbReference type="EMBL" id="KAF4030081.1"/>
    </source>
</evidence>
<reference evidence="2" key="1">
    <citation type="submission" date="2020-04" db="EMBL/GenBank/DDBJ databases">
        <title>Hybrid Assembly of Korean Phytophthora infestans isolates.</title>
        <authorList>
            <person name="Prokchorchik M."/>
            <person name="Lee Y."/>
            <person name="Seo J."/>
            <person name="Cho J.-H."/>
            <person name="Park Y.-E."/>
            <person name="Jang D.-C."/>
            <person name="Im J.-S."/>
            <person name="Choi J.-G."/>
            <person name="Park H.-J."/>
            <person name="Lee G.-B."/>
            <person name="Lee Y.-G."/>
            <person name="Hong S.-Y."/>
            <person name="Cho K."/>
            <person name="Sohn K.H."/>
        </authorList>
    </citation>
    <scope>NUCLEOTIDE SEQUENCE</scope>
    <source>
        <strain evidence="2">KR_1_A1</strain>
    </source>
</reference>
<organism evidence="2 3">
    <name type="scientific">Phytophthora infestans</name>
    <name type="common">Potato late blight agent</name>
    <name type="synonym">Botrytis infestans</name>
    <dbReference type="NCBI Taxonomy" id="4787"/>
    <lineage>
        <taxon>Eukaryota</taxon>
        <taxon>Sar</taxon>
        <taxon>Stramenopiles</taxon>
        <taxon>Oomycota</taxon>
        <taxon>Peronosporomycetes</taxon>
        <taxon>Peronosporales</taxon>
        <taxon>Peronosporaceae</taxon>
        <taxon>Phytophthora</taxon>
    </lineage>
</organism>
<accession>A0A833WKC7</accession>
<name>A0A833WKC7_PHYIN</name>
<dbReference type="AlphaFoldDB" id="A0A833WKC7"/>
<comment type="caution">
    <text evidence="2">The sequence shown here is derived from an EMBL/GenBank/DDBJ whole genome shotgun (WGS) entry which is preliminary data.</text>
</comment>
<feature type="region of interest" description="Disordered" evidence="1">
    <location>
        <begin position="25"/>
        <end position="93"/>
    </location>
</feature>
<proteinExistence type="predicted"/>
<dbReference type="EMBL" id="WSZM01000717">
    <property type="protein sequence ID" value="KAF4030081.1"/>
    <property type="molecule type" value="Genomic_DNA"/>
</dbReference>
<evidence type="ECO:0000313" key="3">
    <source>
        <dbReference type="Proteomes" id="UP000602510"/>
    </source>
</evidence>
<evidence type="ECO:0000256" key="1">
    <source>
        <dbReference type="SAM" id="MobiDB-lite"/>
    </source>
</evidence>
<dbReference type="Proteomes" id="UP000602510">
    <property type="component" value="Unassembled WGS sequence"/>
</dbReference>
<sequence>MRTTATNAADDVKDVTTVPVLAHNGDEHDDIGATPGAALAEPHTTTEASGDTHGDQGNGTRVKSEVKMPKGLGMTTDGMVGMASSATMPSAPPRLSVMTTTLVGADMTPSGITYHTADGMADVQTLASDTAQESPGNAEVEASVMMPL</sequence>
<gene>
    <name evidence="2" type="ORF">GN244_ATG18169</name>
</gene>